<name>A0AA39RK24_ACESA</name>
<comment type="caution">
    <text evidence="3">The sequence shown here is derived from an EMBL/GenBank/DDBJ whole genome shotgun (WGS) entry which is preliminary data.</text>
</comment>
<evidence type="ECO:0000313" key="3">
    <source>
        <dbReference type="EMBL" id="KAK0575254.1"/>
    </source>
</evidence>
<feature type="coiled-coil region" evidence="1">
    <location>
        <begin position="37"/>
        <end position="64"/>
    </location>
</feature>
<organism evidence="3 4">
    <name type="scientific">Acer saccharum</name>
    <name type="common">Sugar maple</name>
    <dbReference type="NCBI Taxonomy" id="4024"/>
    <lineage>
        <taxon>Eukaryota</taxon>
        <taxon>Viridiplantae</taxon>
        <taxon>Streptophyta</taxon>
        <taxon>Embryophyta</taxon>
        <taxon>Tracheophyta</taxon>
        <taxon>Spermatophyta</taxon>
        <taxon>Magnoliopsida</taxon>
        <taxon>eudicotyledons</taxon>
        <taxon>Gunneridae</taxon>
        <taxon>Pentapetalae</taxon>
        <taxon>rosids</taxon>
        <taxon>malvids</taxon>
        <taxon>Sapindales</taxon>
        <taxon>Sapindaceae</taxon>
        <taxon>Hippocastanoideae</taxon>
        <taxon>Acereae</taxon>
        <taxon>Acer</taxon>
    </lineage>
</organism>
<keyword evidence="4" id="KW-1185">Reference proteome</keyword>
<proteinExistence type="predicted"/>
<dbReference type="CDD" id="cd00303">
    <property type="entry name" value="retropepsin_like"/>
    <property type="match status" value="1"/>
</dbReference>
<dbReference type="EMBL" id="JAUESC010000387">
    <property type="protein sequence ID" value="KAK0575254.1"/>
    <property type="molecule type" value="Genomic_DNA"/>
</dbReference>
<dbReference type="PANTHER" id="PTHR33067">
    <property type="entry name" value="RNA-DIRECTED DNA POLYMERASE-RELATED"/>
    <property type="match status" value="1"/>
</dbReference>
<dbReference type="AlphaFoldDB" id="A0AA39RK24"/>
<protein>
    <recommendedName>
        <fullName evidence="5">Retrotransposon gag protein</fullName>
    </recommendedName>
</protein>
<evidence type="ECO:0000256" key="2">
    <source>
        <dbReference type="SAM" id="MobiDB-lite"/>
    </source>
</evidence>
<accession>A0AA39RK24</accession>
<reference evidence="3" key="2">
    <citation type="submission" date="2023-06" db="EMBL/GenBank/DDBJ databases">
        <authorList>
            <person name="Swenson N.G."/>
            <person name="Wegrzyn J.L."/>
            <person name="Mcevoy S.L."/>
        </authorList>
    </citation>
    <scope>NUCLEOTIDE SEQUENCE</scope>
    <source>
        <strain evidence="3">NS2018</strain>
        <tissue evidence="3">Leaf</tissue>
    </source>
</reference>
<dbReference type="Gene3D" id="2.40.70.10">
    <property type="entry name" value="Acid Proteases"/>
    <property type="match status" value="1"/>
</dbReference>
<dbReference type="Pfam" id="PF13650">
    <property type="entry name" value="Asp_protease_2"/>
    <property type="match status" value="1"/>
</dbReference>
<feature type="compositionally biased region" description="Low complexity" evidence="2">
    <location>
        <begin position="163"/>
        <end position="176"/>
    </location>
</feature>
<evidence type="ECO:0000313" key="4">
    <source>
        <dbReference type="Proteomes" id="UP001168877"/>
    </source>
</evidence>
<sequence>MSAANELLEEMALNNSQWGSQRQVPKKTPGVLEVNELTSTQAQLASANHQIVALQTQLANVQLNHGTNVQVALCEWCLGPHSSMDCQVGNPFASSSSEQVSFVNYNRNFQNQPQQHHANQNPQNNPYQNTYNPPWRNNQNLSWKDNQPQHQQNLNQRPPLGFPQPYQQNYPNQVPNDQSIQGRQQGALPSNTVVNLKEQCNAISLRSGKEVELPDNFGMGKEVVEEEVVEEKKGYSHDNVPTTSQDPPPPPQVKAYIPPIPYPQRLKKHKDAHNFGKFLEIFKKLQINNPFAEALSQMPTYVRFLKELLSNKRKLEEFEMVALTEECSAILQNKLPPKLKDPGKFTIPCTIGHVEFGSTLIDSGASINLMSYSVFKKLGMGEVKPTRVTLQLADRSIKHPYGVLEDVLMKVGKFYFPVDFVILYMEEDFEVPLILGRPFLKTSGALVDHKEDKLTLRVGEEHLVFDLKKVAKRLIEVDMCLLVEVVDPPIGEFSRKAIPKELPNSCVVQDVPRKKMKGVHKPDSHGVMNKTKVTPPDKIEKKLDKRDKKKKSCMVDQTRILNGFCVRMFYASHKLRKEGGDDVAPTVDPN</sequence>
<evidence type="ECO:0000256" key="1">
    <source>
        <dbReference type="SAM" id="Coils"/>
    </source>
</evidence>
<dbReference type="SUPFAM" id="SSF50630">
    <property type="entry name" value="Acid proteases"/>
    <property type="match status" value="1"/>
</dbReference>
<reference evidence="3" key="1">
    <citation type="journal article" date="2022" name="Plant J.">
        <title>Strategies of tolerance reflected in two North American maple genomes.</title>
        <authorList>
            <person name="McEvoy S.L."/>
            <person name="Sezen U.U."/>
            <person name="Trouern-Trend A."/>
            <person name="McMahon S.M."/>
            <person name="Schaberg P.G."/>
            <person name="Yang J."/>
            <person name="Wegrzyn J.L."/>
            <person name="Swenson N.G."/>
        </authorList>
    </citation>
    <scope>NUCLEOTIDE SEQUENCE</scope>
    <source>
        <strain evidence="3">NS2018</strain>
    </source>
</reference>
<dbReference type="InterPro" id="IPR021109">
    <property type="entry name" value="Peptidase_aspartic_dom_sf"/>
</dbReference>
<evidence type="ECO:0008006" key="5">
    <source>
        <dbReference type="Google" id="ProtNLM"/>
    </source>
</evidence>
<feature type="compositionally biased region" description="Polar residues" evidence="2">
    <location>
        <begin position="177"/>
        <end position="187"/>
    </location>
</feature>
<feature type="compositionally biased region" description="Low complexity" evidence="2">
    <location>
        <begin position="113"/>
        <end position="134"/>
    </location>
</feature>
<feature type="compositionally biased region" description="Polar residues" evidence="2">
    <location>
        <begin position="135"/>
        <end position="156"/>
    </location>
</feature>
<dbReference type="PANTHER" id="PTHR33067:SF31">
    <property type="entry name" value="RNA-DIRECTED DNA POLYMERASE"/>
    <property type="match status" value="1"/>
</dbReference>
<dbReference type="Proteomes" id="UP001168877">
    <property type="component" value="Unassembled WGS sequence"/>
</dbReference>
<gene>
    <name evidence="3" type="ORF">LWI29_036038</name>
</gene>
<feature type="region of interest" description="Disordered" evidence="2">
    <location>
        <begin position="113"/>
        <end position="187"/>
    </location>
</feature>
<keyword evidence="1" id="KW-0175">Coiled coil</keyword>